<sequence>MCHKTGCGDILPHLCSTQHKNNTAWEAIHASDASNAMVGILSPTVQDAKIHSEVEAVNKRIFSYRCKLCPDKKPFNGLAPLESHLQGGDHVKSRGRLSLYRPNPSMNDYMFAKERSAFDHKNIPPLSQSCEKVMSPAPVYQKEYSAYEANSPKGTDISNLLSLSPNSPPMVLATKSANQAESATSIPRAGLIAYRYQDSLSPEIIDAFNSGVIIENSITDGTSSYFCNTCSVSLTGIAPLKQHLESIKHKKKVSGPRVLSHDFPSQGLLSECAQEGLESGIVVGEGGSYFCLVCNIPLTGPAPLNQHAESEKHKKKVELQFVNKMSRVHIAPIQKVLRIRCIVYQNRFLDLRFRNFISSMSRWFL</sequence>
<dbReference type="GO" id="GO:0003676">
    <property type="term" value="F:nucleic acid binding"/>
    <property type="evidence" value="ECO:0007669"/>
    <property type="project" value="InterPro"/>
</dbReference>
<dbReference type="EMBL" id="JAXCGZ010007773">
    <property type="protein sequence ID" value="KAK7078557.1"/>
    <property type="molecule type" value="Genomic_DNA"/>
</dbReference>
<dbReference type="SUPFAM" id="SSF57667">
    <property type="entry name" value="beta-beta-alpha zinc fingers"/>
    <property type="match status" value="2"/>
</dbReference>
<dbReference type="Gene3D" id="3.30.160.60">
    <property type="entry name" value="Classic Zinc Finger"/>
    <property type="match status" value="2"/>
</dbReference>
<feature type="domain" description="C2H2-type" evidence="1">
    <location>
        <begin position="227"/>
        <end position="249"/>
    </location>
</feature>
<gene>
    <name evidence="2" type="ORF">SK128_026707</name>
</gene>
<dbReference type="SMART" id="SM00451">
    <property type="entry name" value="ZnF_U1"/>
    <property type="match status" value="2"/>
</dbReference>
<dbReference type="InterPro" id="IPR052644">
    <property type="entry name" value="ZMAT3"/>
</dbReference>
<proteinExistence type="predicted"/>
<organism evidence="2 3">
    <name type="scientific">Halocaridina rubra</name>
    <name type="common">Hawaiian red shrimp</name>
    <dbReference type="NCBI Taxonomy" id="373956"/>
    <lineage>
        <taxon>Eukaryota</taxon>
        <taxon>Metazoa</taxon>
        <taxon>Ecdysozoa</taxon>
        <taxon>Arthropoda</taxon>
        <taxon>Crustacea</taxon>
        <taxon>Multicrustacea</taxon>
        <taxon>Malacostraca</taxon>
        <taxon>Eumalacostraca</taxon>
        <taxon>Eucarida</taxon>
        <taxon>Decapoda</taxon>
        <taxon>Pleocyemata</taxon>
        <taxon>Caridea</taxon>
        <taxon>Atyoidea</taxon>
        <taxon>Atyidae</taxon>
        <taxon>Halocaridina</taxon>
    </lineage>
</organism>
<dbReference type="SMART" id="SM00355">
    <property type="entry name" value="ZnF_C2H2"/>
    <property type="match status" value="3"/>
</dbReference>
<comment type="caution">
    <text evidence="2">The sequence shown here is derived from an EMBL/GenBank/DDBJ whole genome shotgun (WGS) entry which is preliminary data.</text>
</comment>
<dbReference type="InterPro" id="IPR036236">
    <property type="entry name" value="Znf_C2H2_sf"/>
</dbReference>
<dbReference type="PANTHER" id="PTHR46786">
    <property type="entry name" value="ZINC FINGER MATRIN-TYPE PROTEIN 3"/>
    <property type="match status" value="1"/>
</dbReference>
<evidence type="ECO:0000313" key="2">
    <source>
        <dbReference type="EMBL" id="KAK7078557.1"/>
    </source>
</evidence>
<keyword evidence="3" id="KW-1185">Reference proteome</keyword>
<name>A0AAN8X8J7_HALRR</name>
<accession>A0AAN8X8J7</accession>
<protein>
    <recommendedName>
        <fullName evidence="1">C2H2-type domain-containing protein</fullName>
    </recommendedName>
</protein>
<dbReference type="PROSITE" id="PS00028">
    <property type="entry name" value="ZINC_FINGER_C2H2_1"/>
    <property type="match status" value="1"/>
</dbReference>
<dbReference type="Proteomes" id="UP001381693">
    <property type="component" value="Unassembled WGS sequence"/>
</dbReference>
<reference evidence="2 3" key="1">
    <citation type="submission" date="2023-11" db="EMBL/GenBank/DDBJ databases">
        <title>Halocaridina rubra genome assembly.</title>
        <authorList>
            <person name="Smith C."/>
        </authorList>
    </citation>
    <scope>NUCLEOTIDE SEQUENCE [LARGE SCALE GENOMIC DNA]</scope>
    <source>
        <strain evidence="2">EP-1</strain>
        <tissue evidence="2">Whole</tissue>
    </source>
</reference>
<dbReference type="PANTHER" id="PTHR46786:SF1">
    <property type="entry name" value="ZINC FINGER MATRIN-TYPE PROTEIN 3"/>
    <property type="match status" value="1"/>
</dbReference>
<evidence type="ECO:0000259" key="1">
    <source>
        <dbReference type="PROSITE" id="PS00028"/>
    </source>
</evidence>
<dbReference type="AlphaFoldDB" id="A0AAN8X8J7"/>
<dbReference type="Pfam" id="PF12874">
    <property type="entry name" value="zf-met"/>
    <property type="match status" value="2"/>
</dbReference>
<evidence type="ECO:0000313" key="3">
    <source>
        <dbReference type="Proteomes" id="UP001381693"/>
    </source>
</evidence>
<dbReference type="InterPro" id="IPR003604">
    <property type="entry name" value="Matrin/U1-like-C_Znf_C2H2"/>
</dbReference>
<dbReference type="GO" id="GO:0008270">
    <property type="term" value="F:zinc ion binding"/>
    <property type="evidence" value="ECO:0007669"/>
    <property type="project" value="InterPro"/>
</dbReference>
<dbReference type="InterPro" id="IPR013087">
    <property type="entry name" value="Znf_C2H2_type"/>
</dbReference>